<evidence type="ECO:0000259" key="2">
    <source>
        <dbReference type="Pfam" id="PF26082"/>
    </source>
</evidence>
<name>A0AA38X4N1_9EURO</name>
<reference evidence="3" key="1">
    <citation type="submission" date="2022-10" db="EMBL/GenBank/DDBJ databases">
        <title>Culturing micro-colonial fungi from biological soil crusts in the Mojave desert and describing Neophaeococcomyces mojavensis, and introducing the new genera and species Taxawa tesnikishii.</title>
        <authorList>
            <person name="Kurbessoian T."/>
            <person name="Stajich J.E."/>
        </authorList>
    </citation>
    <scope>NUCLEOTIDE SEQUENCE</scope>
    <source>
        <strain evidence="3">TK_41</strain>
    </source>
</reference>
<keyword evidence="4" id="KW-1185">Reference proteome</keyword>
<proteinExistence type="predicted"/>
<dbReference type="PANTHER" id="PTHR35391:SF7">
    <property type="entry name" value="C2H2-TYPE DOMAIN-CONTAINING PROTEIN"/>
    <property type="match status" value="1"/>
</dbReference>
<dbReference type="Pfam" id="PF26082">
    <property type="entry name" value="zf-C2H2_AcuF"/>
    <property type="match status" value="1"/>
</dbReference>
<feature type="compositionally biased region" description="Polar residues" evidence="1">
    <location>
        <begin position="762"/>
        <end position="774"/>
    </location>
</feature>
<evidence type="ECO:0000313" key="4">
    <source>
        <dbReference type="Proteomes" id="UP001172673"/>
    </source>
</evidence>
<sequence>METIDEEAGSTFQSNDRAQSINAIAVSCYSLFRAVLNRDFGLKETAIQNRISLLFWRRAKQQPILTLEDLRDDFESFRVWTKNLGVFATDNSSLDFRLREASEVRDDLVSLIRSIATDLHESQFLLEKNRSFESNDDYTASSSDSGDDRDSELQLPALTRMAAFELQARFRNISEIVDKLMSLGELIRASGVRSRTMRAAKYEHVEDGVNHTTLFENEYLPIVLRHRFKVEEPLLTRLSNAIALRRRQFLYQAKHQKRLAYGGGAPEEPPKAPVHAEHKLTAKSTSCPIPISVQTFTAGNRSGGVTQTPTNATTFKIENRPIAPSRIVSASNKSMTRGVDFPPPPQPSSHRSSHFECPYCRLLVPVKKLEPKFWHQHVIADLQPFVCVEPDCPNPDVLLESKTDWIEHQKWTHAMEWWCEGEDNEHAALRFSSEDDFIEHQRRSHGPEMSKEALQRRLLTAGHPSLTPFNCCPFCDFLPERLVDLHLAQTEDAVFQTVTTQKSLQEHLHHEVIVMFLLALPERDDLVDTGSVTGTERPLESRSTIDDVLDDSLSITSSDSILEEQYLLEENEDWHYVWTSSNTKHSIRANSYAGHESDEVIQTFLAALLLKNGPGGSSAPPSSRDSVNCDPERPVIPDGFYNRFHGRITFSHLDLDQIKLMQQISSTHGIQDASSMIRYIEGLMQDYHRKNPELLKSGDPERVTNIVHALDNYRKGFLLHEQKQMPEREIQVKSSRYENQTATSKTMMAEEEQHSFAPPTAPSGQSSSATPSQHQIEHLLFKD</sequence>
<organism evidence="3 4">
    <name type="scientific">Cladophialophora chaetospira</name>
    <dbReference type="NCBI Taxonomy" id="386627"/>
    <lineage>
        <taxon>Eukaryota</taxon>
        <taxon>Fungi</taxon>
        <taxon>Dikarya</taxon>
        <taxon>Ascomycota</taxon>
        <taxon>Pezizomycotina</taxon>
        <taxon>Eurotiomycetes</taxon>
        <taxon>Chaetothyriomycetidae</taxon>
        <taxon>Chaetothyriales</taxon>
        <taxon>Herpotrichiellaceae</taxon>
        <taxon>Cladophialophora</taxon>
    </lineage>
</organism>
<dbReference type="AlphaFoldDB" id="A0AA38X4N1"/>
<comment type="caution">
    <text evidence="3">The sequence shown here is derived from an EMBL/GenBank/DDBJ whole genome shotgun (WGS) entry which is preliminary data.</text>
</comment>
<feature type="region of interest" description="Disordered" evidence="1">
    <location>
        <begin position="727"/>
        <end position="783"/>
    </location>
</feature>
<protein>
    <recommendedName>
        <fullName evidence="2">Oxidoreductase acuF-like C2H2 type zinc-finger domain-containing protein</fullName>
    </recommendedName>
</protein>
<dbReference type="EMBL" id="JAPDRK010000013">
    <property type="protein sequence ID" value="KAJ9606762.1"/>
    <property type="molecule type" value="Genomic_DNA"/>
</dbReference>
<dbReference type="InterPro" id="IPR058925">
    <property type="entry name" value="zf-C2H2_AcuF"/>
</dbReference>
<accession>A0AA38X4N1</accession>
<feature type="compositionally biased region" description="Polar residues" evidence="1">
    <location>
        <begin position="732"/>
        <end position="746"/>
    </location>
</feature>
<evidence type="ECO:0000256" key="1">
    <source>
        <dbReference type="SAM" id="MobiDB-lite"/>
    </source>
</evidence>
<gene>
    <name evidence="3" type="ORF">H2200_008771</name>
</gene>
<dbReference type="Proteomes" id="UP001172673">
    <property type="component" value="Unassembled WGS sequence"/>
</dbReference>
<feature type="domain" description="Oxidoreductase acuF-like C2H2 type zinc-finger" evidence="2">
    <location>
        <begin position="354"/>
        <end position="382"/>
    </location>
</feature>
<dbReference type="PANTHER" id="PTHR35391">
    <property type="entry name" value="C2H2-TYPE DOMAIN-CONTAINING PROTEIN-RELATED"/>
    <property type="match status" value="1"/>
</dbReference>
<evidence type="ECO:0000313" key="3">
    <source>
        <dbReference type="EMBL" id="KAJ9606762.1"/>
    </source>
</evidence>